<reference evidence="1 2" key="1">
    <citation type="submission" date="2016-04" db="EMBL/GenBank/DDBJ databases">
        <authorList>
            <person name="Evans L.H."/>
            <person name="Alamgir A."/>
            <person name="Owens N."/>
            <person name="Weber N.D."/>
            <person name="Virtaneva K."/>
            <person name="Barbian K."/>
            <person name="Babar A."/>
            <person name="Rosenke K."/>
        </authorList>
    </citation>
    <scope>NUCLEOTIDE SEQUENCE [LARGE SCALE GENOMIC DNA]</scope>
    <source>
        <strain evidence="1 2">JL2886</strain>
    </source>
</reference>
<evidence type="ECO:0000313" key="2">
    <source>
        <dbReference type="Proteomes" id="UP000092565"/>
    </source>
</evidence>
<keyword evidence="2" id="KW-1185">Reference proteome</keyword>
<accession>A0A1B0ZSX3</accession>
<protein>
    <submittedName>
        <fullName evidence="1">Uncharacterized protein</fullName>
    </submittedName>
</protein>
<dbReference type="EMBL" id="CP015124">
    <property type="protein sequence ID" value="ANP37199.1"/>
    <property type="molecule type" value="Genomic_DNA"/>
</dbReference>
<gene>
    <name evidence="1" type="ORF">JL2886_02310</name>
</gene>
<dbReference type="Proteomes" id="UP000092565">
    <property type="component" value="Chromosome"/>
</dbReference>
<proteinExistence type="predicted"/>
<evidence type="ECO:0000313" key="1">
    <source>
        <dbReference type="EMBL" id="ANP37199.1"/>
    </source>
</evidence>
<organism evidence="1 2">
    <name type="scientific">Phaeobacter gallaeciensis</name>
    <dbReference type="NCBI Taxonomy" id="60890"/>
    <lineage>
        <taxon>Bacteria</taxon>
        <taxon>Pseudomonadati</taxon>
        <taxon>Pseudomonadota</taxon>
        <taxon>Alphaproteobacteria</taxon>
        <taxon>Rhodobacterales</taxon>
        <taxon>Roseobacteraceae</taxon>
        <taxon>Phaeobacter</taxon>
    </lineage>
</organism>
<dbReference type="AlphaFoldDB" id="A0A1B0ZSX3"/>
<sequence length="40" mass="4933">MHRQFACHLTDHREYDQCDENQGHKKDLHRLLKVPAYHFD</sequence>
<name>A0A1B0ZSX3_9RHOB</name>